<dbReference type="Proteomes" id="UP000253664">
    <property type="component" value="Unassembled WGS sequence"/>
</dbReference>
<evidence type="ECO:0000313" key="2">
    <source>
        <dbReference type="Proteomes" id="UP000253664"/>
    </source>
</evidence>
<protein>
    <submittedName>
        <fullName evidence="1">Uncharacterized protein</fullName>
    </submittedName>
</protein>
<organism evidence="1 2">
    <name type="scientific">Ophiocordyceps polyrhachis-furcata BCC 54312</name>
    <dbReference type="NCBI Taxonomy" id="1330021"/>
    <lineage>
        <taxon>Eukaryota</taxon>
        <taxon>Fungi</taxon>
        <taxon>Dikarya</taxon>
        <taxon>Ascomycota</taxon>
        <taxon>Pezizomycotina</taxon>
        <taxon>Sordariomycetes</taxon>
        <taxon>Hypocreomycetidae</taxon>
        <taxon>Hypocreales</taxon>
        <taxon>Ophiocordycipitaceae</taxon>
        <taxon>Ophiocordyceps</taxon>
    </lineage>
</organism>
<accession>A0A367L061</accession>
<sequence>MEMKMKMEMERQQGRARVKARWVFGEREREGKWTSCIANVRIASGGSRRVEAANRIYRA</sequence>
<gene>
    <name evidence="1" type="ORF">L249_5820</name>
</gene>
<dbReference type="AlphaFoldDB" id="A0A367L061"/>
<reference evidence="1 2" key="1">
    <citation type="journal article" date="2015" name="BMC Genomics">
        <title>Insights from the genome of Ophiocordyceps polyrhachis-furcata to pathogenicity and host specificity in insect fungi.</title>
        <authorList>
            <person name="Wichadakul D."/>
            <person name="Kobmoo N."/>
            <person name="Ingsriswang S."/>
            <person name="Tangphatsornruang S."/>
            <person name="Chantasingh D."/>
            <person name="Luangsa-ard J.J."/>
            <person name="Eurwilaichitr L."/>
        </authorList>
    </citation>
    <scope>NUCLEOTIDE SEQUENCE [LARGE SCALE GENOMIC DNA]</scope>
    <source>
        <strain evidence="1 2">BCC 54312</strain>
    </source>
</reference>
<dbReference type="EMBL" id="LKCN02000023">
    <property type="protein sequence ID" value="RCI07819.1"/>
    <property type="molecule type" value="Genomic_DNA"/>
</dbReference>
<comment type="caution">
    <text evidence="1">The sequence shown here is derived from an EMBL/GenBank/DDBJ whole genome shotgun (WGS) entry which is preliminary data.</text>
</comment>
<proteinExistence type="predicted"/>
<name>A0A367L061_9HYPO</name>
<evidence type="ECO:0000313" key="1">
    <source>
        <dbReference type="EMBL" id="RCI07819.1"/>
    </source>
</evidence>
<keyword evidence="2" id="KW-1185">Reference proteome</keyword>